<proteinExistence type="predicted"/>
<gene>
    <name evidence="1" type="ORF">GALL_528120</name>
</gene>
<sequence length="65" mass="7659">MGSFVPQGPVAGDPFRQANEHANNSCCYRSAFIDFRHRIRANDPHESLRRFDQQNHFIFFFDQSQ</sequence>
<name>A0A1J5PDN0_9ZZZZ</name>
<dbReference type="EMBL" id="MLJW01007176">
    <property type="protein sequence ID" value="OIQ65628.1"/>
    <property type="molecule type" value="Genomic_DNA"/>
</dbReference>
<organism evidence="1">
    <name type="scientific">mine drainage metagenome</name>
    <dbReference type="NCBI Taxonomy" id="410659"/>
    <lineage>
        <taxon>unclassified sequences</taxon>
        <taxon>metagenomes</taxon>
        <taxon>ecological metagenomes</taxon>
    </lineage>
</organism>
<dbReference type="AlphaFoldDB" id="A0A1J5PDN0"/>
<evidence type="ECO:0000313" key="1">
    <source>
        <dbReference type="EMBL" id="OIQ65628.1"/>
    </source>
</evidence>
<protein>
    <submittedName>
        <fullName evidence="1">Uncharacterized protein</fullName>
    </submittedName>
</protein>
<comment type="caution">
    <text evidence="1">The sequence shown here is derived from an EMBL/GenBank/DDBJ whole genome shotgun (WGS) entry which is preliminary data.</text>
</comment>
<accession>A0A1J5PDN0</accession>
<reference evidence="1" key="1">
    <citation type="submission" date="2016-10" db="EMBL/GenBank/DDBJ databases">
        <title>Sequence of Gallionella enrichment culture.</title>
        <authorList>
            <person name="Poehlein A."/>
            <person name="Muehling M."/>
            <person name="Daniel R."/>
        </authorList>
    </citation>
    <scope>NUCLEOTIDE SEQUENCE</scope>
</reference>